<evidence type="ECO:0000259" key="1">
    <source>
        <dbReference type="Pfam" id="PF10350"/>
    </source>
</evidence>
<dbReference type="AlphaFoldDB" id="A0A834IRA9"/>
<evidence type="ECO:0000313" key="2">
    <source>
        <dbReference type="EMBL" id="KAF7285894.1"/>
    </source>
</evidence>
<dbReference type="GO" id="GO:0030488">
    <property type="term" value="P:tRNA methylation"/>
    <property type="evidence" value="ECO:0007669"/>
    <property type="project" value="TreeGrafter"/>
</dbReference>
<proteinExistence type="predicted"/>
<dbReference type="PANTHER" id="PTHR14387">
    <property type="entry name" value="THADA/DEATH RECEPTOR INTERACTING PROTEIN"/>
    <property type="match status" value="1"/>
</dbReference>
<protein>
    <recommendedName>
        <fullName evidence="1">DUF2428 domain-containing protein</fullName>
    </recommendedName>
</protein>
<dbReference type="Pfam" id="PF10350">
    <property type="entry name" value="DUF2428"/>
    <property type="match status" value="1"/>
</dbReference>
<dbReference type="Proteomes" id="UP000625711">
    <property type="component" value="Unassembled WGS sequence"/>
</dbReference>
<dbReference type="PANTHER" id="PTHR14387:SF0">
    <property type="entry name" value="DUF2428 DOMAIN-CONTAINING PROTEIN"/>
    <property type="match status" value="1"/>
</dbReference>
<name>A0A834IRA9_RHYFE</name>
<dbReference type="GO" id="GO:0005829">
    <property type="term" value="C:cytosol"/>
    <property type="evidence" value="ECO:0007669"/>
    <property type="project" value="TreeGrafter"/>
</dbReference>
<gene>
    <name evidence="2" type="ORF">GWI33_009368</name>
</gene>
<feature type="domain" description="DUF2428" evidence="1">
    <location>
        <begin position="722"/>
        <end position="829"/>
    </location>
</feature>
<evidence type="ECO:0000313" key="3">
    <source>
        <dbReference type="Proteomes" id="UP000625711"/>
    </source>
</evidence>
<dbReference type="InterPro" id="IPR051954">
    <property type="entry name" value="tRNA_methyltransferase_THADA"/>
</dbReference>
<reference evidence="2" key="1">
    <citation type="submission" date="2020-08" db="EMBL/GenBank/DDBJ databases">
        <title>Genome sequencing and assembly of the red palm weevil Rhynchophorus ferrugineus.</title>
        <authorList>
            <person name="Dias G.B."/>
            <person name="Bergman C.M."/>
            <person name="Manee M."/>
        </authorList>
    </citation>
    <scope>NUCLEOTIDE SEQUENCE</scope>
    <source>
        <strain evidence="2">AA-2017</strain>
        <tissue evidence="2">Whole larva</tissue>
    </source>
</reference>
<sequence length="1049" mass="123082">MDNNDIRELTSCMSSICTFNLSNFLKNDFENTSVLLYNYLKKTKHYFDILRYIINTLETQHFFVLNGYKIFVANKYLFKLVLLMSIKHDKDIFDKKCKSVKLENIEDIIHLIIESYSANIHFIPVLRILDSLLKKYKNIIRHELCLDTFIFAQRISLCPIEGFKYYSQVISKHMLPYINSEYVNLFFDITFLPLRGLETSELIPFFSKKCNNEEFTKSLVFKVLNMFANNLESREGGFLYKAIMFMHFDDWKRLVWPHFYPKLISIDFEGEFFQSILKYWIPITLNTYKLDFYNYIYETSVPLCIKGQILLEIKSKTCFVGYSSKMVLNLNSLIMNKTYRFLGLQILSTFHKRTTYPVKDELQLFKLFLYSQMSELDNDHVKYVWRFLSHLSIVLMNMQSTNNVLDVNNFMIYLYMTFLKNIFNFASDLLNSGRPEFGAQILNIFWKLSQGEYNVRYKYISLSNCTMALDEMSYVKLSETIENLLRKSNFNYIEVTNFAYHISNYMKFDSDYLLGFLNINKDCISIKTSEAVKNLAKIVVSKNSIDDNKQLYYKLQSEAKIILSELFCGDLFILENIFKEVLLFDILLEIVKCKIQIDPLYYQEIIGSCIPVVTHMSKLSASEKIHTRLQIKDQVINDTNFEHMINSKTKKIMEAFLNNILQFIMDTLNYVDLKSVITFLSSIIESSNMRKPTTTSAQVLILASEKKYDDYTKNTDLENFKMLLLSEVLSKLLEVPSAQQLTIRRNPESRLIVHALCVSDKSAHKTTLKWVFRELLNILSNDHKDSTLSSSLNCVETLISDNTLYNDTFEFIPEVFLICVKMFDQKSWTVRNANIQLAKALIERFHGVLVGYNNRPKSIDDLFNIFPNLAVPFFQTLSKNPLTDSAIIVMQFFSESQFTKKVFDDDSLATIRNSFLRLFIQIIKNNSNHYGIFAVRSYVSLCIEEDIPIIIQASFALVNILDYKTLLNNFKDPSVTLKFVTEVFQYVNQATDTLENRTYLTYYVEEENSYVDRSTVNKIVLKFLFDYNKATSNDEWFEYYKTVTKDNKK</sequence>
<organism evidence="2 3">
    <name type="scientific">Rhynchophorus ferrugineus</name>
    <name type="common">Red palm weevil</name>
    <name type="synonym">Curculio ferrugineus</name>
    <dbReference type="NCBI Taxonomy" id="354439"/>
    <lineage>
        <taxon>Eukaryota</taxon>
        <taxon>Metazoa</taxon>
        <taxon>Ecdysozoa</taxon>
        <taxon>Arthropoda</taxon>
        <taxon>Hexapoda</taxon>
        <taxon>Insecta</taxon>
        <taxon>Pterygota</taxon>
        <taxon>Neoptera</taxon>
        <taxon>Endopterygota</taxon>
        <taxon>Coleoptera</taxon>
        <taxon>Polyphaga</taxon>
        <taxon>Cucujiformia</taxon>
        <taxon>Curculionidae</taxon>
        <taxon>Dryophthorinae</taxon>
        <taxon>Rhynchophorus</taxon>
    </lineage>
</organism>
<comment type="caution">
    <text evidence="2">The sequence shown here is derived from an EMBL/GenBank/DDBJ whole genome shotgun (WGS) entry which is preliminary data.</text>
</comment>
<dbReference type="EMBL" id="JAACXV010000041">
    <property type="protein sequence ID" value="KAF7285894.1"/>
    <property type="molecule type" value="Genomic_DNA"/>
</dbReference>
<keyword evidence="3" id="KW-1185">Reference proteome</keyword>
<dbReference type="OrthoDB" id="6614653at2759"/>
<dbReference type="InterPro" id="IPR019442">
    <property type="entry name" value="THADA/TRM732_DUF2428"/>
</dbReference>
<accession>A0A834IRA9</accession>